<dbReference type="PANTHER" id="PTHR43205">
    <property type="entry name" value="PROSTAGLANDIN REDUCTASE"/>
    <property type="match status" value="1"/>
</dbReference>
<organism evidence="3 4">
    <name type="scientific">Chelatococcus reniformis</name>
    <dbReference type="NCBI Taxonomy" id="1494448"/>
    <lineage>
        <taxon>Bacteria</taxon>
        <taxon>Pseudomonadati</taxon>
        <taxon>Pseudomonadota</taxon>
        <taxon>Alphaproteobacteria</taxon>
        <taxon>Hyphomicrobiales</taxon>
        <taxon>Chelatococcaceae</taxon>
        <taxon>Chelatococcus</taxon>
    </lineage>
</organism>
<dbReference type="Proteomes" id="UP000637002">
    <property type="component" value="Unassembled WGS sequence"/>
</dbReference>
<evidence type="ECO:0000259" key="2">
    <source>
        <dbReference type="SMART" id="SM00829"/>
    </source>
</evidence>
<dbReference type="GO" id="GO:0016628">
    <property type="term" value="F:oxidoreductase activity, acting on the CH-CH group of donors, NAD or NADP as acceptor"/>
    <property type="evidence" value="ECO:0007669"/>
    <property type="project" value="InterPro"/>
</dbReference>
<dbReference type="SUPFAM" id="SSF51735">
    <property type="entry name" value="NAD(P)-binding Rossmann-fold domains"/>
    <property type="match status" value="1"/>
</dbReference>
<sequence length="331" mass="34685">MVANRQIHLVETPKGKLGPEHFHLAEATVPAPKAGEVLLKVLYVGLDAANRAWMQGATYRNAVEAGTVMAGGALAEVIESKASGFAVGDVVFADTGWQEYAALPAEALTKLARVEPLTHLLSLYAVSGPTAYFGLLKVARAVAGETVVVSAAAGSVGSLVGQIAKIKGCHVVGIAGGAEKCRWLVDELGFDGAVDYKAGDFHKQLKAATPKGIDVYFDNVGGDVLEAVLFRMNMKGRIACCGAVSQYDTATPRGVRGVPGLLVVKRLRMEGFIVMDFQADAAVAAADLKSWVAAGKLKVQEDVLVGLEHLPQALIGLLSGENRGKRIVKVA</sequence>
<dbReference type="SMART" id="SM00829">
    <property type="entry name" value="PKS_ER"/>
    <property type="match status" value="1"/>
</dbReference>
<dbReference type="InterPro" id="IPR036291">
    <property type="entry name" value="NAD(P)-bd_dom_sf"/>
</dbReference>
<dbReference type="EMBL" id="BMGG01000002">
    <property type="protein sequence ID" value="GGC57073.1"/>
    <property type="molecule type" value="Genomic_DNA"/>
</dbReference>
<dbReference type="InterPro" id="IPR041694">
    <property type="entry name" value="ADH_N_2"/>
</dbReference>
<dbReference type="InterPro" id="IPR045010">
    <property type="entry name" value="MDR_fam"/>
</dbReference>
<evidence type="ECO:0000256" key="1">
    <source>
        <dbReference type="ARBA" id="ARBA00023002"/>
    </source>
</evidence>
<gene>
    <name evidence="3" type="ORF">GCM10010994_14980</name>
</gene>
<reference evidence="3" key="2">
    <citation type="submission" date="2020-09" db="EMBL/GenBank/DDBJ databases">
        <authorList>
            <person name="Sun Q."/>
            <person name="Zhou Y."/>
        </authorList>
    </citation>
    <scope>NUCLEOTIDE SEQUENCE</scope>
    <source>
        <strain evidence="3">CGMCC 1.12919</strain>
    </source>
</reference>
<accession>A0A916XAE9</accession>
<dbReference type="SUPFAM" id="SSF50129">
    <property type="entry name" value="GroES-like"/>
    <property type="match status" value="1"/>
</dbReference>
<keyword evidence="1" id="KW-0560">Oxidoreductase</keyword>
<dbReference type="Gene3D" id="3.90.180.10">
    <property type="entry name" value="Medium-chain alcohol dehydrogenases, catalytic domain"/>
    <property type="match status" value="1"/>
</dbReference>
<evidence type="ECO:0000313" key="3">
    <source>
        <dbReference type="EMBL" id="GGC57073.1"/>
    </source>
</evidence>
<dbReference type="InterPro" id="IPR011032">
    <property type="entry name" value="GroES-like_sf"/>
</dbReference>
<dbReference type="PANTHER" id="PTHR43205:SF7">
    <property type="entry name" value="PROSTAGLANDIN REDUCTASE 1"/>
    <property type="match status" value="1"/>
</dbReference>
<dbReference type="InterPro" id="IPR013149">
    <property type="entry name" value="ADH-like_C"/>
</dbReference>
<reference evidence="3" key="1">
    <citation type="journal article" date="2014" name="Int. J. Syst. Evol. Microbiol.">
        <title>Complete genome sequence of Corynebacterium casei LMG S-19264T (=DSM 44701T), isolated from a smear-ripened cheese.</title>
        <authorList>
            <consortium name="US DOE Joint Genome Institute (JGI-PGF)"/>
            <person name="Walter F."/>
            <person name="Albersmeier A."/>
            <person name="Kalinowski J."/>
            <person name="Ruckert C."/>
        </authorList>
    </citation>
    <scope>NUCLEOTIDE SEQUENCE</scope>
    <source>
        <strain evidence="3">CGMCC 1.12919</strain>
    </source>
</reference>
<dbReference type="AlphaFoldDB" id="A0A916XAE9"/>
<keyword evidence="4" id="KW-1185">Reference proteome</keyword>
<dbReference type="RefSeq" id="WP_188608499.1">
    <property type="nucleotide sequence ID" value="NZ_BMGG01000002.1"/>
</dbReference>
<feature type="domain" description="Enoyl reductase (ER)" evidence="2">
    <location>
        <begin position="18"/>
        <end position="328"/>
    </location>
</feature>
<dbReference type="Gene3D" id="3.40.50.720">
    <property type="entry name" value="NAD(P)-binding Rossmann-like Domain"/>
    <property type="match status" value="1"/>
</dbReference>
<comment type="caution">
    <text evidence="3">The sequence shown here is derived from an EMBL/GenBank/DDBJ whole genome shotgun (WGS) entry which is preliminary data.</text>
</comment>
<dbReference type="FunFam" id="3.40.50.720:FF:000121">
    <property type="entry name" value="Prostaglandin reductase 2"/>
    <property type="match status" value="1"/>
</dbReference>
<proteinExistence type="predicted"/>
<name>A0A916XAE9_9HYPH</name>
<dbReference type="Pfam" id="PF00107">
    <property type="entry name" value="ADH_zinc_N"/>
    <property type="match status" value="1"/>
</dbReference>
<dbReference type="InterPro" id="IPR020843">
    <property type="entry name" value="ER"/>
</dbReference>
<dbReference type="Pfam" id="PF16884">
    <property type="entry name" value="ADH_N_2"/>
    <property type="match status" value="1"/>
</dbReference>
<evidence type="ECO:0000313" key="4">
    <source>
        <dbReference type="Proteomes" id="UP000637002"/>
    </source>
</evidence>
<dbReference type="CDD" id="cd05288">
    <property type="entry name" value="PGDH"/>
    <property type="match status" value="1"/>
</dbReference>
<protein>
    <submittedName>
        <fullName evidence="3">NADP-dependent oxidoreductase</fullName>
    </submittedName>
</protein>